<sequence>MTDSDVIENFKEVCRQEFKGVANRISLKEVVSPKRKNDNLSFLHSSVTKKDGFPLKYTKGKSRTVKCANLTSTLVNVYLKHSRIHYR</sequence>
<evidence type="ECO:0000313" key="1">
    <source>
        <dbReference type="EMBL" id="ESP94685.1"/>
    </source>
</evidence>
<dbReference type="AlphaFoldDB" id="V4HV30"/>
<gene>
    <name evidence="1" type="ORF">PL2TA16_00685</name>
</gene>
<proteinExistence type="predicted"/>
<comment type="caution">
    <text evidence="1">The sequence shown here is derived from an EMBL/GenBank/DDBJ whole genome shotgun (WGS) entry which is preliminary data.</text>
</comment>
<accession>V4HV30</accession>
<dbReference type="EMBL" id="AUSV01000013">
    <property type="protein sequence ID" value="ESP94685.1"/>
    <property type="molecule type" value="Genomic_DNA"/>
</dbReference>
<protein>
    <submittedName>
        <fullName evidence="1">Uncharacterized protein</fullName>
    </submittedName>
</protein>
<reference evidence="1 2" key="1">
    <citation type="submission" date="2013-07" db="EMBL/GenBank/DDBJ databases">
        <title>Draft genome sequence of Pseudoalteromonas luteoviolacea 2ta16.</title>
        <authorList>
            <person name="Allen E.E."/>
            <person name="Azam F."/>
            <person name="Podell S."/>
        </authorList>
    </citation>
    <scope>NUCLEOTIDE SEQUENCE [LARGE SCALE GENOMIC DNA]</scope>
    <source>
        <strain evidence="1 2">2ta16</strain>
    </source>
</reference>
<name>V4HV30_PSEL2</name>
<evidence type="ECO:0000313" key="2">
    <source>
        <dbReference type="Proteomes" id="UP000017820"/>
    </source>
</evidence>
<dbReference type="PATRIC" id="fig|1353533.3.peg.1123"/>
<organism evidence="1 2">
    <name type="scientific">Pseudoalteromonas luteoviolacea (strain 2ta16)</name>
    <dbReference type="NCBI Taxonomy" id="1353533"/>
    <lineage>
        <taxon>Bacteria</taxon>
        <taxon>Pseudomonadati</taxon>
        <taxon>Pseudomonadota</taxon>
        <taxon>Gammaproteobacteria</taxon>
        <taxon>Alteromonadales</taxon>
        <taxon>Pseudoalteromonadaceae</taxon>
        <taxon>Pseudoalteromonas</taxon>
    </lineage>
</organism>
<dbReference type="Proteomes" id="UP000017820">
    <property type="component" value="Unassembled WGS sequence"/>
</dbReference>